<accession>A0A4C1VFR1</accession>
<dbReference type="EMBL" id="BGZK01000341">
    <property type="protein sequence ID" value="GBP37958.1"/>
    <property type="molecule type" value="Genomic_DNA"/>
</dbReference>
<reference evidence="2 3" key="1">
    <citation type="journal article" date="2019" name="Commun. Biol.">
        <title>The bagworm genome reveals a unique fibroin gene that provides high tensile strength.</title>
        <authorList>
            <person name="Kono N."/>
            <person name="Nakamura H."/>
            <person name="Ohtoshi R."/>
            <person name="Tomita M."/>
            <person name="Numata K."/>
            <person name="Arakawa K."/>
        </authorList>
    </citation>
    <scope>NUCLEOTIDE SEQUENCE [LARGE SCALE GENOMIC DNA]</scope>
</reference>
<evidence type="ECO:0000313" key="2">
    <source>
        <dbReference type="EMBL" id="GBP37958.1"/>
    </source>
</evidence>
<proteinExistence type="predicted"/>
<evidence type="ECO:0000256" key="1">
    <source>
        <dbReference type="SAM" id="MobiDB-lite"/>
    </source>
</evidence>
<organism evidence="2 3">
    <name type="scientific">Eumeta variegata</name>
    <name type="common">Bagworm moth</name>
    <name type="synonym">Eumeta japonica</name>
    <dbReference type="NCBI Taxonomy" id="151549"/>
    <lineage>
        <taxon>Eukaryota</taxon>
        <taxon>Metazoa</taxon>
        <taxon>Ecdysozoa</taxon>
        <taxon>Arthropoda</taxon>
        <taxon>Hexapoda</taxon>
        <taxon>Insecta</taxon>
        <taxon>Pterygota</taxon>
        <taxon>Neoptera</taxon>
        <taxon>Endopterygota</taxon>
        <taxon>Lepidoptera</taxon>
        <taxon>Glossata</taxon>
        <taxon>Ditrysia</taxon>
        <taxon>Tineoidea</taxon>
        <taxon>Psychidae</taxon>
        <taxon>Oiketicinae</taxon>
        <taxon>Eumeta</taxon>
    </lineage>
</organism>
<dbReference type="AlphaFoldDB" id="A0A4C1VFR1"/>
<comment type="caution">
    <text evidence="2">The sequence shown here is derived from an EMBL/GenBank/DDBJ whole genome shotgun (WGS) entry which is preliminary data.</text>
</comment>
<evidence type="ECO:0000313" key="3">
    <source>
        <dbReference type="Proteomes" id="UP000299102"/>
    </source>
</evidence>
<name>A0A4C1VFR1_EUMVA</name>
<feature type="region of interest" description="Disordered" evidence="1">
    <location>
        <begin position="96"/>
        <end position="118"/>
    </location>
</feature>
<keyword evidence="3" id="KW-1185">Reference proteome</keyword>
<gene>
    <name evidence="2" type="ORF">EVAR_84945_1</name>
</gene>
<protein>
    <submittedName>
        <fullName evidence="2">Uncharacterized protein</fullName>
    </submittedName>
</protein>
<dbReference type="Proteomes" id="UP000299102">
    <property type="component" value="Unassembled WGS sequence"/>
</dbReference>
<sequence>MIIDVAKKKRVTARARGARVRPRRSRSPLRPRTLPKLYYVRFNDYLQTLDAIDFQNNVVFKATRHSPRSSRPSVSRRRPAAVCLAGRALGACAPPLDIARPTADSSSPPPRPPLRNRLRRHRISISMVMIMRKRRFSSIPAK</sequence>